<dbReference type="RefSeq" id="WP_140011669.1">
    <property type="nucleotide sequence ID" value="NZ_JBHMDG010000010.1"/>
</dbReference>
<name>A0ABV5KBC0_9ACTN</name>
<dbReference type="PROSITE" id="PS01081">
    <property type="entry name" value="HTH_TETR_1"/>
    <property type="match status" value="1"/>
</dbReference>
<dbReference type="Pfam" id="PF00440">
    <property type="entry name" value="TetR_N"/>
    <property type="match status" value="1"/>
</dbReference>
<comment type="caution">
    <text evidence="6">The sequence shown here is derived from an EMBL/GenBank/DDBJ whole genome shotgun (WGS) entry which is preliminary data.</text>
</comment>
<organism evidence="6 7">
    <name type="scientific">Nocardioides plantarum</name>
    <dbReference type="NCBI Taxonomy" id="29299"/>
    <lineage>
        <taxon>Bacteria</taxon>
        <taxon>Bacillati</taxon>
        <taxon>Actinomycetota</taxon>
        <taxon>Actinomycetes</taxon>
        <taxon>Propionibacteriales</taxon>
        <taxon>Nocardioidaceae</taxon>
        <taxon>Nocardioides</taxon>
    </lineage>
</organism>
<gene>
    <name evidence="6" type="ORF">ACFFRI_07855</name>
</gene>
<keyword evidence="7" id="KW-1185">Reference proteome</keyword>
<keyword evidence="1" id="KW-0805">Transcription regulation</keyword>
<evidence type="ECO:0000256" key="4">
    <source>
        <dbReference type="PROSITE-ProRule" id="PRU00335"/>
    </source>
</evidence>
<dbReference type="Proteomes" id="UP001589750">
    <property type="component" value="Unassembled WGS sequence"/>
</dbReference>
<dbReference type="PROSITE" id="PS50977">
    <property type="entry name" value="HTH_TETR_2"/>
    <property type="match status" value="1"/>
</dbReference>
<accession>A0ABV5KBC0</accession>
<evidence type="ECO:0000259" key="5">
    <source>
        <dbReference type="PROSITE" id="PS50977"/>
    </source>
</evidence>
<feature type="DNA-binding region" description="H-T-H motif" evidence="4">
    <location>
        <begin position="30"/>
        <end position="49"/>
    </location>
</feature>
<sequence length="186" mass="20073">MAGRPRSFDRDTALRAAVEQFWRAGYEETSVAMLTAAMGVTPPSLYAAFGDKRRLFEEASAVYFERTCEAVDRATALPTLREAIARVLDDTARAHTDPATPAGCLMLTEPRLGAQREVLRERLKDRLDQGVRDHDLPATTDTDHLASFLVTVLRGMSGCARDGGTAEDLLGIAAVAMAALPVPTPA</sequence>
<keyword evidence="2 4" id="KW-0238">DNA-binding</keyword>
<evidence type="ECO:0000256" key="3">
    <source>
        <dbReference type="ARBA" id="ARBA00023163"/>
    </source>
</evidence>
<dbReference type="SUPFAM" id="SSF48498">
    <property type="entry name" value="Tetracyclin repressor-like, C-terminal domain"/>
    <property type="match status" value="1"/>
</dbReference>
<evidence type="ECO:0000313" key="7">
    <source>
        <dbReference type="Proteomes" id="UP001589750"/>
    </source>
</evidence>
<evidence type="ECO:0000313" key="6">
    <source>
        <dbReference type="EMBL" id="MFB9312954.1"/>
    </source>
</evidence>
<proteinExistence type="predicted"/>
<dbReference type="InterPro" id="IPR036271">
    <property type="entry name" value="Tet_transcr_reg_TetR-rel_C_sf"/>
</dbReference>
<dbReference type="InterPro" id="IPR001647">
    <property type="entry name" value="HTH_TetR"/>
</dbReference>
<dbReference type="Gene3D" id="1.10.357.10">
    <property type="entry name" value="Tetracycline Repressor, domain 2"/>
    <property type="match status" value="1"/>
</dbReference>
<dbReference type="InterPro" id="IPR023772">
    <property type="entry name" value="DNA-bd_HTH_TetR-type_CS"/>
</dbReference>
<evidence type="ECO:0000256" key="2">
    <source>
        <dbReference type="ARBA" id="ARBA00023125"/>
    </source>
</evidence>
<dbReference type="PANTHER" id="PTHR47506:SF1">
    <property type="entry name" value="HTH-TYPE TRANSCRIPTIONAL REGULATOR YJDC"/>
    <property type="match status" value="1"/>
</dbReference>
<protein>
    <submittedName>
        <fullName evidence="6">TetR/AcrR family transcriptional regulator</fullName>
    </submittedName>
</protein>
<feature type="domain" description="HTH tetR-type" evidence="5">
    <location>
        <begin position="7"/>
        <end position="67"/>
    </location>
</feature>
<dbReference type="SUPFAM" id="SSF46689">
    <property type="entry name" value="Homeodomain-like"/>
    <property type="match status" value="1"/>
</dbReference>
<dbReference type="InterPro" id="IPR009057">
    <property type="entry name" value="Homeodomain-like_sf"/>
</dbReference>
<dbReference type="Gene3D" id="1.10.10.60">
    <property type="entry name" value="Homeodomain-like"/>
    <property type="match status" value="1"/>
</dbReference>
<dbReference type="PANTHER" id="PTHR47506">
    <property type="entry name" value="TRANSCRIPTIONAL REGULATORY PROTEIN"/>
    <property type="match status" value="1"/>
</dbReference>
<keyword evidence="3" id="KW-0804">Transcription</keyword>
<evidence type="ECO:0000256" key="1">
    <source>
        <dbReference type="ARBA" id="ARBA00023015"/>
    </source>
</evidence>
<dbReference type="EMBL" id="JBHMDG010000010">
    <property type="protein sequence ID" value="MFB9312954.1"/>
    <property type="molecule type" value="Genomic_DNA"/>
</dbReference>
<reference evidence="6 7" key="1">
    <citation type="submission" date="2024-09" db="EMBL/GenBank/DDBJ databases">
        <authorList>
            <person name="Sun Q."/>
            <person name="Mori K."/>
        </authorList>
    </citation>
    <scope>NUCLEOTIDE SEQUENCE [LARGE SCALE GENOMIC DNA]</scope>
    <source>
        <strain evidence="6 7">JCM 9626</strain>
    </source>
</reference>